<accession>A0ABW4U5Q2</accession>
<keyword evidence="2 4" id="KW-0238">DNA-binding</keyword>
<dbReference type="EMBL" id="JBHUGZ010000001">
    <property type="protein sequence ID" value="MFD1981853.1"/>
    <property type="molecule type" value="Genomic_DNA"/>
</dbReference>
<dbReference type="InterPro" id="IPR010998">
    <property type="entry name" value="Integrase_recombinase_N"/>
</dbReference>
<keyword evidence="8" id="KW-1185">Reference proteome</keyword>
<evidence type="ECO:0000259" key="5">
    <source>
        <dbReference type="PROSITE" id="PS51898"/>
    </source>
</evidence>
<organism evidence="7 8">
    <name type="scientific">Mesorhizobium newzealandense</name>
    <dbReference type="NCBI Taxonomy" id="1300302"/>
    <lineage>
        <taxon>Bacteria</taxon>
        <taxon>Pseudomonadati</taxon>
        <taxon>Pseudomonadota</taxon>
        <taxon>Alphaproteobacteria</taxon>
        <taxon>Hyphomicrobiales</taxon>
        <taxon>Phyllobacteriaceae</taxon>
        <taxon>Mesorhizobium</taxon>
    </lineage>
</organism>
<dbReference type="SUPFAM" id="SSF56349">
    <property type="entry name" value="DNA breaking-rejoining enzymes"/>
    <property type="match status" value="1"/>
</dbReference>
<evidence type="ECO:0000256" key="3">
    <source>
        <dbReference type="ARBA" id="ARBA00023172"/>
    </source>
</evidence>
<comment type="caution">
    <text evidence="7">The sequence shown here is derived from an EMBL/GenBank/DDBJ whole genome shotgun (WGS) entry which is preliminary data.</text>
</comment>
<dbReference type="Proteomes" id="UP001597405">
    <property type="component" value="Unassembled WGS sequence"/>
</dbReference>
<dbReference type="RefSeq" id="WP_172235141.1">
    <property type="nucleotide sequence ID" value="NZ_JBHUGZ010000001.1"/>
</dbReference>
<keyword evidence="1" id="KW-0229">DNA integration</keyword>
<evidence type="ECO:0000259" key="6">
    <source>
        <dbReference type="PROSITE" id="PS51900"/>
    </source>
</evidence>
<protein>
    <submittedName>
        <fullName evidence="7">Tyrosine-type recombinase/integrase</fullName>
    </submittedName>
</protein>
<dbReference type="Gene3D" id="1.10.150.130">
    <property type="match status" value="1"/>
</dbReference>
<dbReference type="PROSITE" id="PS51900">
    <property type="entry name" value="CB"/>
    <property type="match status" value="1"/>
</dbReference>
<dbReference type="InterPro" id="IPR013762">
    <property type="entry name" value="Integrase-like_cat_sf"/>
</dbReference>
<gene>
    <name evidence="7" type="ORF">ACFSOZ_04000</name>
</gene>
<feature type="domain" description="Tyr recombinase" evidence="5">
    <location>
        <begin position="220"/>
        <end position="403"/>
    </location>
</feature>
<dbReference type="InterPro" id="IPR011010">
    <property type="entry name" value="DNA_brk_join_enz"/>
</dbReference>
<evidence type="ECO:0000313" key="8">
    <source>
        <dbReference type="Proteomes" id="UP001597405"/>
    </source>
</evidence>
<reference evidence="8" key="1">
    <citation type="journal article" date="2019" name="Int. J. Syst. Evol. Microbiol.">
        <title>The Global Catalogue of Microorganisms (GCM) 10K type strain sequencing project: providing services to taxonomists for standard genome sequencing and annotation.</title>
        <authorList>
            <consortium name="The Broad Institute Genomics Platform"/>
            <consortium name="The Broad Institute Genome Sequencing Center for Infectious Disease"/>
            <person name="Wu L."/>
            <person name="Ma J."/>
        </authorList>
    </citation>
    <scope>NUCLEOTIDE SEQUENCE [LARGE SCALE GENOMIC DNA]</scope>
    <source>
        <strain evidence="8">CGMCC 1.16225</strain>
    </source>
</reference>
<evidence type="ECO:0000256" key="2">
    <source>
        <dbReference type="ARBA" id="ARBA00023125"/>
    </source>
</evidence>
<sequence>MFEILFGQPRTIARYRSAPLQKERLQYLSHCERLGIKIETLRKIAYHQWDLVRILDLHDNDSSNLSKIENALRRWSSPAERKSRSRAGRRFFGHAERWMRFMGWFEPRAMFHSHTREVAIFATRMASERGWAKKTIDDCCRTVDSFFVWLDETGVDLSSAGISYFDQFIARYHARGFNRSTAHLYAQQLRRFIRFAEQQAWCRPGLADGIMPPRRYPGETIPKGLNRDEVTRLLATTEGNHPHEIRARAILMLLITYGLRAGEVSGLQLGDLDWQQEMLRVRCPKPGRTHLYPLSPDVGQAILRYLREVRPAHPERTLFLTMKAPIRPLTRGVIKGIVFTRLNDLGITGKRRGPHALRHAAAQHLLDQGLSMKAVGDYLGHRSTRATAIYAKVNLNVLREVAEIDLGGLL</sequence>
<dbReference type="PANTHER" id="PTHR30349">
    <property type="entry name" value="PHAGE INTEGRASE-RELATED"/>
    <property type="match status" value="1"/>
</dbReference>
<proteinExistence type="predicted"/>
<evidence type="ECO:0000256" key="4">
    <source>
        <dbReference type="PROSITE-ProRule" id="PRU01248"/>
    </source>
</evidence>
<dbReference type="PANTHER" id="PTHR30349:SF90">
    <property type="entry name" value="TYROSINE RECOMBINASE XERD"/>
    <property type="match status" value="1"/>
</dbReference>
<dbReference type="PROSITE" id="PS51898">
    <property type="entry name" value="TYR_RECOMBINASE"/>
    <property type="match status" value="1"/>
</dbReference>
<dbReference type="InterPro" id="IPR044068">
    <property type="entry name" value="CB"/>
</dbReference>
<dbReference type="Pfam" id="PF00589">
    <property type="entry name" value="Phage_integrase"/>
    <property type="match status" value="1"/>
</dbReference>
<evidence type="ECO:0000313" key="7">
    <source>
        <dbReference type="EMBL" id="MFD1981853.1"/>
    </source>
</evidence>
<name>A0ABW4U5Q2_9HYPH</name>
<evidence type="ECO:0000256" key="1">
    <source>
        <dbReference type="ARBA" id="ARBA00022908"/>
    </source>
</evidence>
<keyword evidence="3" id="KW-0233">DNA recombination</keyword>
<dbReference type="Pfam" id="PF02899">
    <property type="entry name" value="Phage_int_SAM_1"/>
    <property type="match status" value="1"/>
</dbReference>
<dbReference type="InterPro" id="IPR004107">
    <property type="entry name" value="Integrase_SAM-like_N"/>
</dbReference>
<dbReference type="InterPro" id="IPR050090">
    <property type="entry name" value="Tyrosine_recombinase_XerCD"/>
</dbReference>
<dbReference type="InterPro" id="IPR002104">
    <property type="entry name" value="Integrase_catalytic"/>
</dbReference>
<feature type="domain" description="Core-binding (CB)" evidence="6">
    <location>
        <begin position="112"/>
        <end position="197"/>
    </location>
</feature>
<dbReference type="Gene3D" id="1.10.443.10">
    <property type="entry name" value="Intergrase catalytic core"/>
    <property type="match status" value="1"/>
</dbReference>